<dbReference type="OrthoDB" id="1452at2759"/>
<dbReference type="GO" id="GO:0000502">
    <property type="term" value="C:proteasome complex"/>
    <property type="evidence" value="ECO:0007669"/>
    <property type="project" value="UniProtKB-KW"/>
</dbReference>
<reference evidence="4 5" key="1">
    <citation type="journal article" date="2014" name="Mol. Plant">
        <title>Chromosome Scale Genome Assembly and Transcriptome Profiling of Nannochloropsis gaditana in Nitrogen Depletion.</title>
        <authorList>
            <person name="Corteggiani Carpinelli E."/>
            <person name="Telatin A."/>
            <person name="Vitulo N."/>
            <person name="Forcato C."/>
            <person name="D'Angelo M."/>
            <person name="Schiavon R."/>
            <person name="Vezzi A."/>
            <person name="Giacometti G.M."/>
            <person name="Morosinotto T."/>
            <person name="Valle G."/>
        </authorList>
    </citation>
    <scope>NUCLEOTIDE SEQUENCE [LARGE SCALE GENOMIC DNA]</scope>
    <source>
        <strain evidence="4 5">B-31</strain>
    </source>
</reference>
<dbReference type="InterPro" id="IPR045135">
    <property type="entry name" value="Rpn7_N"/>
</dbReference>
<evidence type="ECO:0000313" key="4">
    <source>
        <dbReference type="EMBL" id="EWM28571.1"/>
    </source>
</evidence>
<evidence type="ECO:0000256" key="2">
    <source>
        <dbReference type="SAM" id="MobiDB-lite"/>
    </source>
</evidence>
<feature type="domain" description="PCI" evidence="3">
    <location>
        <begin position="218"/>
        <end position="386"/>
    </location>
</feature>
<sequence>MAVEDISSHTKPPALGNESSGLPEEEEERKAVPDMALAQDLHLLELAQSKPDEVPDLEEVTNRVLAVIKAEKAEPLYTSVCVEKLGWPVDAALQAELKASNEAELAEIEEQLRVATESSGDMEVLDAMIAREKFFARIGNKTAAYAAADEILTKPKISTGKRIDAAMDKVRLGLFFRDTEATKENLERAKKLVEDGGDWDRRNRLKVYEAVALITTRSLKKAAELLLDCIATFTCVELTTYEQFIFYAVITNLLYLERTTLKKKLVDGPEVIAVLREKPALGRLLNSLYDCDYRAFFQALVEVTPELTRDRYMSPHLRLLVREMRVLVYSQFLESYKSVRVASMADAFGISVDFLDRELSRFIAAGRLSAKIDKVGGVVETRRPDSKNAQYLEVVRDGDALLNRLSKLARLRAGLGRGKKHSISRDQGIHPNEHKRRVTVLYFTCALYL</sequence>
<dbReference type="PANTHER" id="PTHR14145:SF1">
    <property type="entry name" value="26S PROTEASOME NON-ATPASE REGULATORY SUBUNIT 6"/>
    <property type="match status" value="1"/>
</dbReference>
<dbReference type="PANTHER" id="PTHR14145">
    <property type="entry name" value="26S PROTESOME SUBUNIT 6"/>
    <property type="match status" value="1"/>
</dbReference>
<dbReference type="Gene3D" id="1.25.40.570">
    <property type="match status" value="1"/>
</dbReference>
<dbReference type="SUPFAM" id="SSF46785">
    <property type="entry name" value="Winged helix' DNA-binding domain"/>
    <property type="match status" value="1"/>
</dbReference>
<proteinExistence type="predicted"/>
<dbReference type="Pfam" id="PF10602">
    <property type="entry name" value="RPN7"/>
    <property type="match status" value="1"/>
</dbReference>
<organism evidence="4 5">
    <name type="scientific">Nannochloropsis gaditana</name>
    <dbReference type="NCBI Taxonomy" id="72520"/>
    <lineage>
        <taxon>Eukaryota</taxon>
        <taxon>Sar</taxon>
        <taxon>Stramenopiles</taxon>
        <taxon>Ochrophyta</taxon>
        <taxon>Eustigmatophyceae</taxon>
        <taxon>Eustigmatales</taxon>
        <taxon>Monodopsidaceae</taxon>
        <taxon>Nannochloropsis</taxon>
    </lineage>
</organism>
<accession>W7U6U3</accession>
<feature type="region of interest" description="Disordered" evidence="2">
    <location>
        <begin position="1"/>
        <end position="34"/>
    </location>
</feature>
<comment type="caution">
    <text evidence="4">The sequence shown here is derived from an EMBL/GenBank/DDBJ whole genome shotgun (WGS) entry which is preliminary data.</text>
</comment>
<name>W7U6U3_9STRA</name>
<dbReference type="InterPro" id="IPR000717">
    <property type="entry name" value="PCI_dom"/>
</dbReference>
<dbReference type="AlphaFoldDB" id="W7U6U3"/>
<evidence type="ECO:0000313" key="5">
    <source>
        <dbReference type="Proteomes" id="UP000019335"/>
    </source>
</evidence>
<dbReference type="EMBL" id="AZIL01000279">
    <property type="protein sequence ID" value="EWM28571.1"/>
    <property type="molecule type" value="Genomic_DNA"/>
</dbReference>
<dbReference type="InterPro" id="IPR036390">
    <property type="entry name" value="WH_DNA-bd_sf"/>
</dbReference>
<dbReference type="InterPro" id="IPR049549">
    <property type="entry name" value="RPN7_PSMD6_C"/>
</dbReference>
<dbReference type="Pfam" id="PF21154">
    <property type="entry name" value="RPN7_PSMD6_C"/>
    <property type="match status" value="1"/>
</dbReference>
<gene>
    <name evidence="4" type="ORF">Naga_100009g61</name>
</gene>
<dbReference type="Pfam" id="PF01399">
    <property type="entry name" value="PCI"/>
    <property type="match status" value="1"/>
</dbReference>
<evidence type="ECO:0000256" key="1">
    <source>
        <dbReference type="ARBA" id="ARBA00022942"/>
    </source>
</evidence>
<dbReference type="FunFam" id="1.25.40.570:FF:000005">
    <property type="entry name" value="26S proteasome regulatory subunit N7"/>
    <property type="match status" value="1"/>
</dbReference>
<keyword evidence="1 4" id="KW-0647">Proteasome</keyword>
<keyword evidence="5" id="KW-1185">Reference proteome</keyword>
<dbReference type="GO" id="GO:0043161">
    <property type="term" value="P:proteasome-mediated ubiquitin-dependent protein catabolic process"/>
    <property type="evidence" value="ECO:0007669"/>
    <property type="project" value="TreeGrafter"/>
</dbReference>
<protein>
    <submittedName>
        <fullName evidence="4">26s proteasome regulatory subunit n7</fullName>
    </submittedName>
</protein>
<dbReference type="SMART" id="SM00088">
    <property type="entry name" value="PINT"/>
    <property type="match status" value="1"/>
</dbReference>
<dbReference type="PROSITE" id="PS50250">
    <property type="entry name" value="PCI"/>
    <property type="match status" value="1"/>
</dbReference>
<dbReference type="InterPro" id="IPR019585">
    <property type="entry name" value="Rpn7/CSN1"/>
</dbReference>
<evidence type="ECO:0000259" key="3">
    <source>
        <dbReference type="PROSITE" id="PS50250"/>
    </source>
</evidence>
<dbReference type="Proteomes" id="UP000019335">
    <property type="component" value="Chromosome 4"/>
</dbReference>